<protein>
    <submittedName>
        <fullName evidence="2">Uncharacterized protein</fullName>
    </submittedName>
</protein>
<feature type="region of interest" description="Disordered" evidence="1">
    <location>
        <begin position="126"/>
        <end position="162"/>
    </location>
</feature>
<keyword evidence="3" id="KW-1185">Reference proteome</keyword>
<evidence type="ECO:0000313" key="3">
    <source>
        <dbReference type="Proteomes" id="UP000807306"/>
    </source>
</evidence>
<accession>A0A9P6ELZ3</accession>
<evidence type="ECO:0000256" key="1">
    <source>
        <dbReference type="SAM" id="MobiDB-lite"/>
    </source>
</evidence>
<comment type="caution">
    <text evidence="2">The sequence shown here is derived from an EMBL/GenBank/DDBJ whole genome shotgun (WGS) entry which is preliminary data.</text>
</comment>
<dbReference type="AlphaFoldDB" id="A0A9P6ELZ3"/>
<dbReference type="EMBL" id="MU157834">
    <property type="protein sequence ID" value="KAF9531570.1"/>
    <property type="molecule type" value="Genomic_DNA"/>
</dbReference>
<sequence length="243" mass="26260">MLATPGLEETTPSDGVLQLIERVNIADPNLSTLLDDDNNGNWGHRQFTAGNITWSGVLTSWDDLGNNNVACELIAATVRTCKVARHICFERKVATASYLADIYLDQIVDKLWELWQATGKPVAKMAKGKSTDQPINVNTTSGSTNQSTTSAVAGATDGSNDDRPSLAAVEKLLKALVKEDLKVFVDEHSISVTAAKKEATRLELTAAIIEDETCFTRAAFTSLEALLSEHKAKKVKKGGKKDN</sequence>
<name>A0A9P6ELZ3_9AGAR</name>
<feature type="compositionally biased region" description="Low complexity" evidence="1">
    <location>
        <begin position="136"/>
        <end position="150"/>
    </location>
</feature>
<organism evidence="2 3">
    <name type="scientific">Crepidotus variabilis</name>
    <dbReference type="NCBI Taxonomy" id="179855"/>
    <lineage>
        <taxon>Eukaryota</taxon>
        <taxon>Fungi</taxon>
        <taxon>Dikarya</taxon>
        <taxon>Basidiomycota</taxon>
        <taxon>Agaricomycotina</taxon>
        <taxon>Agaricomycetes</taxon>
        <taxon>Agaricomycetidae</taxon>
        <taxon>Agaricales</taxon>
        <taxon>Agaricineae</taxon>
        <taxon>Crepidotaceae</taxon>
        <taxon>Crepidotus</taxon>
    </lineage>
</organism>
<evidence type="ECO:0000313" key="2">
    <source>
        <dbReference type="EMBL" id="KAF9531570.1"/>
    </source>
</evidence>
<dbReference type="Proteomes" id="UP000807306">
    <property type="component" value="Unassembled WGS sequence"/>
</dbReference>
<gene>
    <name evidence="2" type="ORF">CPB83DRAFT_848404</name>
</gene>
<dbReference type="OrthoDB" id="3227833at2759"/>
<proteinExistence type="predicted"/>
<reference evidence="2" key="1">
    <citation type="submission" date="2020-11" db="EMBL/GenBank/DDBJ databases">
        <authorList>
            <consortium name="DOE Joint Genome Institute"/>
            <person name="Ahrendt S."/>
            <person name="Riley R."/>
            <person name="Andreopoulos W."/>
            <person name="Labutti K."/>
            <person name="Pangilinan J."/>
            <person name="Ruiz-Duenas F.J."/>
            <person name="Barrasa J.M."/>
            <person name="Sanchez-Garcia M."/>
            <person name="Camarero S."/>
            <person name="Miyauchi S."/>
            <person name="Serrano A."/>
            <person name="Linde D."/>
            <person name="Babiker R."/>
            <person name="Drula E."/>
            <person name="Ayuso-Fernandez I."/>
            <person name="Pacheco R."/>
            <person name="Padilla G."/>
            <person name="Ferreira P."/>
            <person name="Barriuso J."/>
            <person name="Kellner H."/>
            <person name="Castanera R."/>
            <person name="Alfaro M."/>
            <person name="Ramirez L."/>
            <person name="Pisabarro A.G."/>
            <person name="Kuo A."/>
            <person name="Tritt A."/>
            <person name="Lipzen A."/>
            <person name="He G."/>
            <person name="Yan M."/>
            <person name="Ng V."/>
            <person name="Cullen D."/>
            <person name="Martin F."/>
            <person name="Rosso M.-N."/>
            <person name="Henrissat B."/>
            <person name="Hibbett D."/>
            <person name="Martinez A.T."/>
            <person name="Grigoriev I.V."/>
        </authorList>
    </citation>
    <scope>NUCLEOTIDE SEQUENCE</scope>
    <source>
        <strain evidence="2">CBS 506.95</strain>
    </source>
</reference>